<gene>
    <name evidence="2" type="ORF">JDV02_004811</name>
</gene>
<reference evidence="2" key="1">
    <citation type="submission" date="2021-11" db="EMBL/GenBank/DDBJ databases">
        <title>Purpureocillium_takamizusanense_genome.</title>
        <authorList>
            <person name="Nguyen N.-H."/>
        </authorList>
    </citation>
    <scope>NUCLEOTIDE SEQUENCE</scope>
    <source>
        <strain evidence="2">PT3</strain>
    </source>
</reference>
<dbReference type="Proteomes" id="UP000829364">
    <property type="component" value="Chromosome 4"/>
</dbReference>
<sequence>MTDWFMSCYIGILPIEMTLCVWDVFYEESKTLFRIALAIFKTGESKIGAVSDPLEMFGIKERRQERRDKTH</sequence>
<dbReference type="Pfam" id="PF00566">
    <property type="entry name" value="RabGAP-TBC"/>
    <property type="match status" value="1"/>
</dbReference>
<protein>
    <recommendedName>
        <fullName evidence="1">Rab-GAP TBC domain-containing protein</fullName>
    </recommendedName>
</protein>
<dbReference type="GeneID" id="72066762"/>
<dbReference type="SUPFAM" id="SSF47923">
    <property type="entry name" value="Ypt/Rab-GAP domain of gyp1p"/>
    <property type="match status" value="1"/>
</dbReference>
<dbReference type="EMBL" id="CP086357">
    <property type="protein sequence ID" value="UNI18548.1"/>
    <property type="molecule type" value="Genomic_DNA"/>
</dbReference>
<dbReference type="InterPro" id="IPR035969">
    <property type="entry name" value="Rab-GAP_TBC_sf"/>
</dbReference>
<keyword evidence="3" id="KW-1185">Reference proteome</keyword>
<organism evidence="2 3">
    <name type="scientific">Purpureocillium takamizusanense</name>
    <dbReference type="NCBI Taxonomy" id="2060973"/>
    <lineage>
        <taxon>Eukaryota</taxon>
        <taxon>Fungi</taxon>
        <taxon>Dikarya</taxon>
        <taxon>Ascomycota</taxon>
        <taxon>Pezizomycotina</taxon>
        <taxon>Sordariomycetes</taxon>
        <taxon>Hypocreomycetidae</taxon>
        <taxon>Hypocreales</taxon>
        <taxon>Ophiocordycipitaceae</taxon>
        <taxon>Purpureocillium</taxon>
    </lineage>
</organism>
<evidence type="ECO:0000313" key="3">
    <source>
        <dbReference type="Proteomes" id="UP000829364"/>
    </source>
</evidence>
<dbReference type="Gene3D" id="1.10.472.80">
    <property type="entry name" value="Ypt/Rab-GAP domain of gyp1p, domain 3"/>
    <property type="match status" value="1"/>
</dbReference>
<dbReference type="RefSeq" id="XP_047842029.1">
    <property type="nucleotide sequence ID" value="XM_047986049.1"/>
</dbReference>
<feature type="domain" description="Rab-GAP TBC" evidence="1">
    <location>
        <begin position="1"/>
        <end position="29"/>
    </location>
</feature>
<evidence type="ECO:0000313" key="2">
    <source>
        <dbReference type="EMBL" id="UNI18548.1"/>
    </source>
</evidence>
<proteinExistence type="predicted"/>
<accession>A0A9Q8QEL9</accession>
<dbReference type="PROSITE" id="PS50086">
    <property type="entry name" value="TBC_RABGAP"/>
    <property type="match status" value="1"/>
</dbReference>
<name>A0A9Q8QEL9_9HYPO</name>
<dbReference type="OrthoDB" id="4204096at2759"/>
<evidence type="ECO:0000259" key="1">
    <source>
        <dbReference type="PROSITE" id="PS50086"/>
    </source>
</evidence>
<dbReference type="KEGG" id="ptkz:JDV02_004811"/>
<dbReference type="InterPro" id="IPR000195">
    <property type="entry name" value="Rab-GAP-TBC_dom"/>
</dbReference>
<dbReference type="AlphaFoldDB" id="A0A9Q8QEL9"/>